<dbReference type="EMBL" id="GGEC01066358">
    <property type="protein sequence ID" value="MBX46842.1"/>
    <property type="molecule type" value="Transcribed_RNA"/>
</dbReference>
<accession>A0A2P2NWI5</accession>
<name>A0A2P2NWI5_RHIMU</name>
<organism evidence="1">
    <name type="scientific">Rhizophora mucronata</name>
    <name type="common">Asiatic mangrove</name>
    <dbReference type="NCBI Taxonomy" id="61149"/>
    <lineage>
        <taxon>Eukaryota</taxon>
        <taxon>Viridiplantae</taxon>
        <taxon>Streptophyta</taxon>
        <taxon>Embryophyta</taxon>
        <taxon>Tracheophyta</taxon>
        <taxon>Spermatophyta</taxon>
        <taxon>Magnoliopsida</taxon>
        <taxon>eudicotyledons</taxon>
        <taxon>Gunneridae</taxon>
        <taxon>Pentapetalae</taxon>
        <taxon>rosids</taxon>
        <taxon>fabids</taxon>
        <taxon>Malpighiales</taxon>
        <taxon>Rhizophoraceae</taxon>
        <taxon>Rhizophora</taxon>
    </lineage>
</organism>
<dbReference type="AlphaFoldDB" id="A0A2P2NWI5"/>
<proteinExistence type="predicted"/>
<reference evidence="1" key="1">
    <citation type="submission" date="2018-02" db="EMBL/GenBank/DDBJ databases">
        <title>Rhizophora mucronata_Transcriptome.</title>
        <authorList>
            <person name="Meera S.P."/>
            <person name="Sreeshan A."/>
            <person name="Augustine A."/>
        </authorList>
    </citation>
    <scope>NUCLEOTIDE SEQUENCE</scope>
    <source>
        <tissue evidence="1">Leaf</tissue>
    </source>
</reference>
<sequence length="30" mass="3475">MANLCHRRKRLQVVNHYGIRVPASRLEAGE</sequence>
<protein>
    <submittedName>
        <fullName evidence="1">Uncharacterized protein</fullName>
    </submittedName>
</protein>
<evidence type="ECO:0000313" key="1">
    <source>
        <dbReference type="EMBL" id="MBX46842.1"/>
    </source>
</evidence>